<dbReference type="SMART" id="SM00857">
    <property type="entry name" value="Resolvase"/>
    <property type="match status" value="1"/>
</dbReference>
<dbReference type="InterPro" id="IPR036162">
    <property type="entry name" value="Resolvase-like_N_sf"/>
</dbReference>
<dbReference type="PANTHER" id="PTHR30461:SF2">
    <property type="entry name" value="SERINE RECOMBINASE PINE-RELATED"/>
    <property type="match status" value="1"/>
</dbReference>
<organism evidence="5 6">
    <name type="scientific">Streptomyces europaeiscabiei</name>
    <dbReference type="NCBI Taxonomy" id="146819"/>
    <lineage>
        <taxon>Bacteria</taxon>
        <taxon>Bacillati</taxon>
        <taxon>Actinomycetota</taxon>
        <taxon>Actinomycetes</taxon>
        <taxon>Kitasatosporales</taxon>
        <taxon>Streptomycetaceae</taxon>
        <taxon>Streptomyces</taxon>
    </lineage>
</organism>
<dbReference type="PANTHER" id="PTHR30461">
    <property type="entry name" value="DNA-INVERTASE FROM LAMBDOID PROPHAGE"/>
    <property type="match status" value="1"/>
</dbReference>
<dbReference type="GO" id="GO:0003677">
    <property type="term" value="F:DNA binding"/>
    <property type="evidence" value="ECO:0007669"/>
    <property type="project" value="UniProtKB-KW"/>
</dbReference>
<reference evidence="5" key="1">
    <citation type="journal article" date="2023" name="Microb. Genom.">
        <title>Mesoterricola silvestris gen. nov., sp. nov., Mesoterricola sediminis sp. nov., Geothrix oryzae sp. nov., Geothrix edaphica sp. nov., Geothrix rubra sp. nov., and Geothrix limicola sp. nov., six novel members of Acidobacteriota isolated from soils.</title>
        <authorList>
            <person name="Weisberg A.J."/>
            <person name="Pearce E."/>
            <person name="Kramer C.G."/>
            <person name="Chang J.H."/>
            <person name="Clarke C.R."/>
        </authorList>
    </citation>
    <scope>NUCLEOTIDE SEQUENCE</scope>
    <source>
        <strain evidence="5">ND06-05F</strain>
    </source>
</reference>
<name>A0AAJ2PP04_9ACTN</name>
<evidence type="ECO:0000313" key="6">
    <source>
        <dbReference type="Proteomes" id="UP001273589"/>
    </source>
</evidence>
<dbReference type="Pfam" id="PF00239">
    <property type="entry name" value="Resolvase"/>
    <property type="match status" value="1"/>
</dbReference>
<dbReference type="InterPro" id="IPR050639">
    <property type="entry name" value="SSR_resolvase"/>
</dbReference>
<dbReference type="PROSITE" id="PS51736">
    <property type="entry name" value="RECOMBINASES_3"/>
    <property type="match status" value="1"/>
</dbReference>
<keyword evidence="2" id="KW-0233">DNA recombination</keyword>
<evidence type="ECO:0000259" key="4">
    <source>
        <dbReference type="PROSITE" id="PS51736"/>
    </source>
</evidence>
<comment type="caution">
    <text evidence="5">The sequence shown here is derived from an EMBL/GenBank/DDBJ whole genome shotgun (WGS) entry which is preliminary data.</text>
</comment>
<dbReference type="RefSeq" id="WP_319691814.1">
    <property type="nucleotide sequence ID" value="NZ_JARAWN010000067.1"/>
</dbReference>
<evidence type="ECO:0000313" key="5">
    <source>
        <dbReference type="EMBL" id="MDX3130909.1"/>
    </source>
</evidence>
<evidence type="ECO:0000256" key="2">
    <source>
        <dbReference type="ARBA" id="ARBA00023172"/>
    </source>
</evidence>
<keyword evidence="1" id="KW-0238">DNA-binding</keyword>
<dbReference type="EMBL" id="JARAWN010000067">
    <property type="protein sequence ID" value="MDX3130909.1"/>
    <property type="molecule type" value="Genomic_DNA"/>
</dbReference>
<accession>A0AAJ2PP04</accession>
<feature type="domain" description="Resolvase/invertase-type recombinase catalytic" evidence="4">
    <location>
        <begin position="2"/>
        <end position="157"/>
    </location>
</feature>
<sequence length="311" mass="33987">MTNLVYKRVSTDQQSTARQNLVLDEAGIEDPVVFEEDPGTSSRLHPLQRPKFRALLDYARPGDIVHISEMFRLVRGTGHILDVLDVLHHDQVALRIHDGAFSAMDLTARHPRTGELLSTVKFMAQTLAAAGELQRDLQRDLQRELTYDGLRAAVAKGSKGGRRPAVPDEKTEAVRAAYMEGRSIAALARDHGVSRGAIRTAVADLLPDHTAPEEEAPAPDLPVALDMPGKVADFLRAAELEPAERAALDQGVTVRRGQGYTLRVPAVPAVHRQLLARCQPLEGGQGLPAVPAQRKARREYENRDSTLTPGP</sequence>
<dbReference type="GO" id="GO:0000150">
    <property type="term" value="F:DNA strand exchange activity"/>
    <property type="evidence" value="ECO:0007669"/>
    <property type="project" value="InterPro"/>
</dbReference>
<evidence type="ECO:0000256" key="3">
    <source>
        <dbReference type="SAM" id="MobiDB-lite"/>
    </source>
</evidence>
<dbReference type="Gene3D" id="3.40.50.1390">
    <property type="entry name" value="Resolvase, N-terminal catalytic domain"/>
    <property type="match status" value="1"/>
</dbReference>
<protein>
    <submittedName>
        <fullName evidence="5">Recombinase family protein</fullName>
    </submittedName>
</protein>
<dbReference type="CDD" id="cd03768">
    <property type="entry name" value="SR_ResInv"/>
    <property type="match status" value="1"/>
</dbReference>
<evidence type="ECO:0000256" key="1">
    <source>
        <dbReference type="ARBA" id="ARBA00023125"/>
    </source>
</evidence>
<dbReference type="InterPro" id="IPR006119">
    <property type="entry name" value="Resolv_N"/>
</dbReference>
<proteinExistence type="predicted"/>
<dbReference type="Proteomes" id="UP001273589">
    <property type="component" value="Unassembled WGS sequence"/>
</dbReference>
<dbReference type="SUPFAM" id="SSF53041">
    <property type="entry name" value="Resolvase-like"/>
    <property type="match status" value="1"/>
</dbReference>
<dbReference type="AlphaFoldDB" id="A0AAJ2PP04"/>
<gene>
    <name evidence="5" type="ORF">PV367_14180</name>
</gene>
<feature type="region of interest" description="Disordered" evidence="3">
    <location>
        <begin position="280"/>
        <end position="311"/>
    </location>
</feature>